<feature type="compositionally biased region" description="Low complexity" evidence="1">
    <location>
        <begin position="892"/>
        <end position="907"/>
    </location>
</feature>
<evidence type="ECO:0000256" key="1">
    <source>
        <dbReference type="SAM" id="MobiDB-lite"/>
    </source>
</evidence>
<dbReference type="InterPro" id="IPR047168">
    <property type="entry name" value="LEC1-like"/>
</dbReference>
<dbReference type="Proteomes" id="UP000298061">
    <property type="component" value="Unassembled WGS sequence"/>
</dbReference>
<dbReference type="PANTHER" id="PTHR47185:SF1">
    <property type="entry name" value="PX DOMAIN-CONTAINING PROTEIN YPR097W"/>
    <property type="match status" value="1"/>
</dbReference>
<feature type="compositionally biased region" description="Polar residues" evidence="1">
    <location>
        <begin position="871"/>
        <end position="886"/>
    </location>
</feature>
<keyword evidence="5" id="KW-1185">Reference proteome</keyword>
<dbReference type="Pfam" id="PF12828">
    <property type="entry name" value="PXB"/>
    <property type="match status" value="1"/>
</dbReference>
<dbReference type="AlphaFoldDB" id="A0A4Z0A3S8"/>
<evidence type="ECO:0000313" key="4">
    <source>
        <dbReference type="EMBL" id="TFY80348.1"/>
    </source>
</evidence>
<comment type="caution">
    <text evidence="4">The sequence shown here is derived from an EMBL/GenBank/DDBJ whole genome shotgun (WGS) entry which is preliminary data.</text>
</comment>
<feature type="compositionally biased region" description="Acidic residues" evidence="1">
    <location>
        <begin position="808"/>
        <end position="821"/>
    </location>
</feature>
<sequence>MASARSPTRELPPTPLDLQDAISPPASASPSPLAEPAAADPPLFSSPAPSVNNYTDNDDSLTPVRAHYLKKTLIQLQFNRELQAIISSAPNNVSTLSYLGSPFSPPPKDAPRLDLPFLRYIFQQYVLTFPFLASAPKDFFPDKVQPFVASVVSRNLSTSTGLDDASGEPEGAGTAKLVAKIERNFALFVNYALKIAEHEEVVRLKQSDLDRLEYLAKKRQARLLKIRDTLELRKAHPEERIRPPPPKDRTCVNAPPSTPLSPTPSRSDPSNSADSLPISPSMSSNIIPSRLSREKNRLTLRAYLHALLNIPTIASSPVLQSFLLSGPTRLTQEELEDAQRREEADRVREEGRQHFAKEVANRVDTLRDTIKSVKGEIMGKDGLTHMFSVIKTTDNVRDLPPEFQGVLEWARISMASTVFQHFVAADDASETLAGLKRIHGLMPYFMLKTALKISNPVSMIRTVLDLFLAKPFGGASLLQKMFTSSLTEEVKALEEDIEAVKDKVDDPLICEKVRQYVYAPKEIQAIYRADAASEEMHLLAAVLRSGEEPVLNRAQMQRVGRSHRAHKEYLAYKERLNDSDDDDGPPNEDAWFFEDLSLLTTLFARLRDKEQLIALIFEGNTADLLKDIITIFYSPLAQVYRAASIADSLGDFQTFINDLIKTVESVEEIGQEDPRKTVEVFINLIQRHEQSFYHFVHKVHSKGESLFTGLMRWIELFLTVVREGLGEPISLEFLLPHMGTERKEILKELDIVALYHYKLKIAYESKIRRRFGNDQGADATADEETAQVLVQGVVKDFSFSEIMRGDAEELAAEDEEDEEDTSGSSSEYEYVTDDSSEESDESEHARSVAHSRIHSRSPRPPHTAFPVMETTPGSPSSLQAQQQVPHQRSRSRLLSLPLRKSRSLILSGNGTASGSTRKSVDVPPVPPLPKDIPLSARSKPLPPSPGTPSKRPTDRMQTRYSSGHDLPAGGSPSKQAKRPVDALKPPDLTHIPELLPVFLEMMRPSLQPRKM</sequence>
<dbReference type="GO" id="GO:0035091">
    <property type="term" value="F:phosphatidylinositol binding"/>
    <property type="evidence" value="ECO:0007669"/>
    <property type="project" value="TreeGrafter"/>
</dbReference>
<gene>
    <name evidence="4" type="ORF">EWM64_g3666</name>
</gene>
<feature type="domain" description="PX" evidence="2">
    <location>
        <begin position="382"/>
        <end position="722"/>
    </location>
</feature>
<feature type="compositionally biased region" description="Polar residues" evidence="1">
    <location>
        <begin position="908"/>
        <end position="917"/>
    </location>
</feature>
<reference evidence="4 5" key="1">
    <citation type="submission" date="2019-02" db="EMBL/GenBank/DDBJ databases">
        <title>Genome sequencing of the rare red list fungi Hericium alpestre (H. flagellum).</title>
        <authorList>
            <person name="Buettner E."/>
            <person name="Kellner H."/>
        </authorList>
    </citation>
    <scope>NUCLEOTIDE SEQUENCE [LARGE SCALE GENOMIC DNA]</scope>
    <source>
        <strain evidence="4 5">DSM 108284</strain>
    </source>
</reference>
<feature type="region of interest" description="Disordered" evidence="1">
    <location>
        <begin position="807"/>
        <end position="989"/>
    </location>
</feature>
<evidence type="ECO:0000313" key="5">
    <source>
        <dbReference type="Proteomes" id="UP000298061"/>
    </source>
</evidence>
<feature type="domain" description="PX-associated" evidence="3">
    <location>
        <begin position="59"/>
        <end position="189"/>
    </location>
</feature>
<feature type="compositionally biased region" description="Low complexity" evidence="1">
    <location>
        <begin position="263"/>
        <end position="288"/>
    </location>
</feature>
<feature type="compositionally biased region" description="Basic and acidic residues" evidence="1">
    <location>
        <begin position="235"/>
        <end position="250"/>
    </location>
</feature>
<evidence type="ECO:0008006" key="6">
    <source>
        <dbReference type="Google" id="ProtNLM"/>
    </source>
</evidence>
<feature type="compositionally biased region" description="Basic residues" evidence="1">
    <location>
        <begin position="847"/>
        <end position="859"/>
    </location>
</feature>
<evidence type="ECO:0000259" key="2">
    <source>
        <dbReference type="Pfam" id="PF12825"/>
    </source>
</evidence>
<feature type="region of interest" description="Disordered" evidence="1">
    <location>
        <begin position="235"/>
        <end position="288"/>
    </location>
</feature>
<dbReference type="PANTHER" id="PTHR47185">
    <property type="entry name" value="PX DOMAIN-CONTAINING PROTEIN YPR097W"/>
    <property type="match status" value="1"/>
</dbReference>
<accession>A0A4Z0A3S8</accession>
<name>A0A4Z0A3S8_9AGAM</name>
<proteinExistence type="predicted"/>
<feature type="compositionally biased region" description="Low complexity" evidence="1">
    <location>
        <begin position="21"/>
        <end position="42"/>
    </location>
</feature>
<dbReference type="EMBL" id="SFCI01000353">
    <property type="protein sequence ID" value="TFY80348.1"/>
    <property type="molecule type" value="Genomic_DNA"/>
</dbReference>
<evidence type="ECO:0000259" key="3">
    <source>
        <dbReference type="Pfam" id="PF12828"/>
    </source>
</evidence>
<dbReference type="InterPro" id="IPR024554">
    <property type="entry name" value="LEC1-like_C"/>
</dbReference>
<feature type="region of interest" description="Disordered" evidence="1">
    <location>
        <begin position="1"/>
        <end position="57"/>
    </location>
</feature>
<feature type="compositionally biased region" description="Acidic residues" evidence="1">
    <location>
        <begin position="830"/>
        <end position="841"/>
    </location>
</feature>
<organism evidence="4 5">
    <name type="scientific">Hericium alpestre</name>
    <dbReference type="NCBI Taxonomy" id="135208"/>
    <lineage>
        <taxon>Eukaryota</taxon>
        <taxon>Fungi</taxon>
        <taxon>Dikarya</taxon>
        <taxon>Basidiomycota</taxon>
        <taxon>Agaricomycotina</taxon>
        <taxon>Agaricomycetes</taxon>
        <taxon>Russulales</taxon>
        <taxon>Hericiaceae</taxon>
        <taxon>Hericium</taxon>
    </lineage>
</organism>
<protein>
    <recommendedName>
        <fullName evidence="6">PX domain-containing protein</fullName>
    </recommendedName>
</protein>
<dbReference type="STRING" id="135208.A0A4Z0A3S8"/>
<dbReference type="InterPro" id="IPR024555">
    <property type="entry name" value="PX-associated"/>
</dbReference>
<dbReference type="Pfam" id="PF12825">
    <property type="entry name" value="DUF3818"/>
    <property type="match status" value="1"/>
</dbReference>
<dbReference type="OrthoDB" id="2117459at2759"/>